<dbReference type="SUPFAM" id="SSF109854">
    <property type="entry name" value="DinB/YfiT-like putative metalloenzymes"/>
    <property type="match status" value="1"/>
</dbReference>
<dbReference type="NCBIfam" id="TIGR03083">
    <property type="entry name" value="maleylpyruvate isomerase family mycothiol-dependent enzyme"/>
    <property type="match status" value="1"/>
</dbReference>
<dbReference type="EMBL" id="JAVREN010000029">
    <property type="protein sequence ID" value="MDT0308988.1"/>
    <property type="molecule type" value="Genomic_DNA"/>
</dbReference>
<proteinExistence type="predicted"/>
<dbReference type="InterPro" id="IPR024344">
    <property type="entry name" value="MDMPI_metal-binding"/>
</dbReference>
<sequence length="268" mass="28692">MSAVRRRTRAYQPDQVRDALLAQAEFVRVAAHQLTPEQLARPSGLPGWDVRTLLAHLARQIDALPRLLAEPAPAALRPQTDLNAWAVSTAGIAEDLDAQTREAARAADDQVAAVDAAAEELEAVVETGVREDVLLPHRFGAMRALDFSVTRIVELVTHSDDLTRATGRVVRLDRHALAVTVRALADALAAKAPGSSTELRVPPFVAVQCLPGPRHTRGTPPNVVETDPVTWLRLATGRTTWDAALAAGRLRASGERASALAAELPVLA</sequence>
<organism evidence="3 4">
    <name type="scientific">Streptomyces boetiae</name>
    <dbReference type="NCBI Taxonomy" id="3075541"/>
    <lineage>
        <taxon>Bacteria</taxon>
        <taxon>Bacillati</taxon>
        <taxon>Actinomycetota</taxon>
        <taxon>Actinomycetes</taxon>
        <taxon>Kitasatosporales</taxon>
        <taxon>Streptomycetaceae</taxon>
        <taxon>Streptomyces</taxon>
    </lineage>
</organism>
<evidence type="ECO:0000313" key="4">
    <source>
        <dbReference type="Proteomes" id="UP001183388"/>
    </source>
</evidence>
<dbReference type="RefSeq" id="WP_311631939.1">
    <property type="nucleotide sequence ID" value="NZ_JAVREN010000029.1"/>
</dbReference>
<evidence type="ECO:0000259" key="2">
    <source>
        <dbReference type="Pfam" id="PF17844"/>
    </source>
</evidence>
<keyword evidence="4" id="KW-1185">Reference proteome</keyword>
<reference evidence="4" key="1">
    <citation type="submission" date="2023-07" db="EMBL/GenBank/DDBJ databases">
        <title>30 novel species of actinomycetes from the DSMZ collection.</title>
        <authorList>
            <person name="Nouioui I."/>
        </authorList>
    </citation>
    <scope>NUCLEOTIDE SEQUENCE [LARGE SCALE GENOMIC DNA]</scope>
    <source>
        <strain evidence="4">DSM 44917</strain>
    </source>
</reference>
<accession>A0ABU2LBM8</accession>
<protein>
    <submittedName>
        <fullName evidence="3">Sterol carrier family protein</fullName>
    </submittedName>
</protein>
<dbReference type="InterPro" id="IPR017517">
    <property type="entry name" value="Maleyloyr_isom"/>
</dbReference>
<feature type="domain" description="Bacterial SCP orthologue" evidence="2">
    <location>
        <begin position="173"/>
        <end position="266"/>
    </location>
</feature>
<feature type="domain" description="Mycothiol-dependent maleylpyruvate isomerase metal-binding" evidence="1">
    <location>
        <begin position="22"/>
        <end position="162"/>
    </location>
</feature>
<dbReference type="Proteomes" id="UP001183388">
    <property type="component" value="Unassembled WGS sequence"/>
</dbReference>
<evidence type="ECO:0000313" key="3">
    <source>
        <dbReference type="EMBL" id="MDT0308988.1"/>
    </source>
</evidence>
<evidence type="ECO:0000259" key="1">
    <source>
        <dbReference type="Pfam" id="PF11716"/>
    </source>
</evidence>
<gene>
    <name evidence="3" type="ORF">RM780_18765</name>
</gene>
<comment type="caution">
    <text evidence="3">The sequence shown here is derived from an EMBL/GenBank/DDBJ whole genome shotgun (WGS) entry which is preliminary data.</text>
</comment>
<dbReference type="InterPro" id="IPR041629">
    <property type="entry name" value="SCP_3"/>
</dbReference>
<name>A0ABU2LBM8_9ACTN</name>
<dbReference type="Gene3D" id="3.30.1050.40">
    <property type="match status" value="1"/>
</dbReference>
<dbReference type="InterPro" id="IPR034660">
    <property type="entry name" value="DinB/YfiT-like"/>
</dbReference>
<dbReference type="Pfam" id="PF11716">
    <property type="entry name" value="MDMPI_N"/>
    <property type="match status" value="1"/>
</dbReference>
<dbReference type="Pfam" id="PF17844">
    <property type="entry name" value="SCP_3"/>
    <property type="match status" value="1"/>
</dbReference>